<keyword evidence="2" id="KW-1185">Reference proteome</keyword>
<comment type="caution">
    <text evidence="1">The sequence shown here is derived from an EMBL/GenBank/DDBJ whole genome shotgun (WGS) entry which is preliminary data.</text>
</comment>
<proteinExistence type="predicted"/>
<name>A0ACB9ZHB8_9PEZI</name>
<protein>
    <submittedName>
        <fullName evidence="1">Uncharacterized protein</fullName>
    </submittedName>
</protein>
<sequence length="166" mass="18026">MYSPYGSYSSMSSAAQPMEIPTSSYLSSPAAAGSGYSYSASCAFPSWPQRSSLHEAPSQERATSYLSDDDLFPCDGFEDDAHSVSSSGSATPTSPHLAAATEVDMLQMQRDQMAMQREAIKFLLTEKERRRQQFKKQRRSSSGSSSKKGTPKSKSTHLDAITEAGE</sequence>
<evidence type="ECO:0000313" key="2">
    <source>
        <dbReference type="Proteomes" id="UP001497700"/>
    </source>
</evidence>
<dbReference type="Proteomes" id="UP001497700">
    <property type="component" value="Unassembled WGS sequence"/>
</dbReference>
<evidence type="ECO:0000313" key="1">
    <source>
        <dbReference type="EMBL" id="KAI4870615.1"/>
    </source>
</evidence>
<organism evidence="1 2">
    <name type="scientific">Hypoxylon rubiginosum</name>
    <dbReference type="NCBI Taxonomy" id="110542"/>
    <lineage>
        <taxon>Eukaryota</taxon>
        <taxon>Fungi</taxon>
        <taxon>Dikarya</taxon>
        <taxon>Ascomycota</taxon>
        <taxon>Pezizomycotina</taxon>
        <taxon>Sordariomycetes</taxon>
        <taxon>Xylariomycetidae</taxon>
        <taxon>Xylariales</taxon>
        <taxon>Hypoxylaceae</taxon>
        <taxon>Hypoxylon</taxon>
    </lineage>
</organism>
<dbReference type="EMBL" id="MU393423">
    <property type="protein sequence ID" value="KAI4870615.1"/>
    <property type="molecule type" value="Genomic_DNA"/>
</dbReference>
<reference evidence="1 2" key="1">
    <citation type="journal article" date="2022" name="New Phytol.">
        <title>Ecological generalism drives hyperdiversity of secondary metabolite gene clusters in xylarialean endophytes.</title>
        <authorList>
            <person name="Franco M.E.E."/>
            <person name="Wisecaver J.H."/>
            <person name="Arnold A.E."/>
            <person name="Ju Y.M."/>
            <person name="Slot J.C."/>
            <person name="Ahrendt S."/>
            <person name="Moore L.P."/>
            <person name="Eastman K.E."/>
            <person name="Scott K."/>
            <person name="Konkel Z."/>
            <person name="Mondo S.J."/>
            <person name="Kuo A."/>
            <person name="Hayes R.D."/>
            <person name="Haridas S."/>
            <person name="Andreopoulos B."/>
            <person name="Riley R."/>
            <person name="LaButti K."/>
            <person name="Pangilinan J."/>
            <person name="Lipzen A."/>
            <person name="Amirebrahimi M."/>
            <person name="Yan J."/>
            <person name="Adam C."/>
            <person name="Keymanesh K."/>
            <person name="Ng V."/>
            <person name="Louie K."/>
            <person name="Northen T."/>
            <person name="Drula E."/>
            <person name="Henrissat B."/>
            <person name="Hsieh H.M."/>
            <person name="Youens-Clark K."/>
            <person name="Lutzoni F."/>
            <person name="Miadlikowska J."/>
            <person name="Eastwood D.C."/>
            <person name="Hamelin R.C."/>
            <person name="Grigoriev I.V."/>
            <person name="U'Ren J.M."/>
        </authorList>
    </citation>
    <scope>NUCLEOTIDE SEQUENCE [LARGE SCALE GENOMIC DNA]</scope>
    <source>
        <strain evidence="1 2">CBS 119005</strain>
    </source>
</reference>
<gene>
    <name evidence="1" type="ORF">F4820DRAFT_219299</name>
</gene>
<accession>A0ACB9ZHB8</accession>